<feature type="compositionally biased region" description="Low complexity" evidence="1">
    <location>
        <begin position="74"/>
        <end position="99"/>
    </location>
</feature>
<feature type="region of interest" description="Disordered" evidence="1">
    <location>
        <begin position="148"/>
        <end position="172"/>
    </location>
</feature>
<feature type="compositionally biased region" description="Pro residues" evidence="1">
    <location>
        <begin position="160"/>
        <end position="169"/>
    </location>
</feature>
<dbReference type="GeneID" id="92090010"/>
<protein>
    <submittedName>
        <fullName evidence="2">Uncharacterized protein</fullName>
    </submittedName>
</protein>
<evidence type="ECO:0000313" key="2">
    <source>
        <dbReference type="EMBL" id="KAK8068922.1"/>
    </source>
</evidence>
<comment type="caution">
    <text evidence="2">The sequence shown here is derived from an EMBL/GenBank/DDBJ whole genome shotgun (WGS) entry which is preliminary data.</text>
</comment>
<feature type="region of interest" description="Disordered" evidence="1">
    <location>
        <begin position="234"/>
        <end position="257"/>
    </location>
</feature>
<dbReference type="Proteomes" id="UP001480595">
    <property type="component" value="Unassembled WGS sequence"/>
</dbReference>
<sequence length="257" mass="28789">MVLRRDTGLRRSLSRTSVAASDATYHNLHNNEMFEPVRPGNATIQTKPPSTWKNVPFVPTPMRRQDSGYESIPSESKSVVSRGSSRRTSTTSSSTSSSHARPRTRPSIHRANRSTPTGYTSGNTLSRPGSQHQQQQAVAYFHFPNPEACVGHEEEDDCPAHPPTPPPPQTTHYWTSDHTRRLEYAAIDAASQGVKGWMLRHVVPDCFIPKENRRLRFDDDTGSVRRYRLELDDVPEKEGSGGSGRKLGWLFGRPTSR</sequence>
<feature type="compositionally biased region" description="Polar residues" evidence="1">
    <location>
        <begin position="42"/>
        <end position="53"/>
    </location>
</feature>
<feature type="compositionally biased region" description="Basic residues" evidence="1">
    <location>
        <begin position="100"/>
        <end position="112"/>
    </location>
</feature>
<feature type="compositionally biased region" description="Polar residues" evidence="1">
    <location>
        <begin position="113"/>
        <end position="134"/>
    </location>
</feature>
<proteinExistence type="predicted"/>
<feature type="region of interest" description="Disordered" evidence="1">
    <location>
        <begin position="31"/>
        <end position="134"/>
    </location>
</feature>
<dbReference type="RefSeq" id="XP_066716216.1">
    <property type="nucleotide sequence ID" value="XM_066856947.1"/>
</dbReference>
<accession>A0ABR1VCK7</accession>
<keyword evidence="3" id="KW-1185">Reference proteome</keyword>
<evidence type="ECO:0000256" key="1">
    <source>
        <dbReference type="SAM" id="MobiDB-lite"/>
    </source>
</evidence>
<name>A0ABR1VCK7_9PEZI</name>
<dbReference type="EMBL" id="JAQQWL010000006">
    <property type="protein sequence ID" value="KAK8068922.1"/>
    <property type="molecule type" value="Genomic_DNA"/>
</dbReference>
<organism evidence="2 3">
    <name type="scientific">Apiospora phragmitis</name>
    <dbReference type="NCBI Taxonomy" id="2905665"/>
    <lineage>
        <taxon>Eukaryota</taxon>
        <taxon>Fungi</taxon>
        <taxon>Dikarya</taxon>
        <taxon>Ascomycota</taxon>
        <taxon>Pezizomycotina</taxon>
        <taxon>Sordariomycetes</taxon>
        <taxon>Xylariomycetidae</taxon>
        <taxon>Amphisphaeriales</taxon>
        <taxon>Apiosporaceae</taxon>
        <taxon>Apiospora</taxon>
    </lineage>
</organism>
<gene>
    <name evidence="2" type="ORF">PG994_005538</name>
</gene>
<reference evidence="2 3" key="1">
    <citation type="submission" date="2023-01" db="EMBL/GenBank/DDBJ databases">
        <title>Analysis of 21 Apiospora genomes using comparative genomics revels a genus with tremendous synthesis potential of carbohydrate active enzymes and secondary metabolites.</title>
        <authorList>
            <person name="Sorensen T."/>
        </authorList>
    </citation>
    <scope>NUCLEOTIDE SEQUENCE [LARGE SCALE GENOMIC DNA]</scope>
    <source>
        <strain evidence="2 3">CBS 135458</strain>
    </source>
</reference>
<evidence type="ECO:0000313" key="3">
    <source>
        <dbReference type="Proteomes" id="UP001480595"/>
    </source>
</evidence>